<dbReference type="InterPro" id="IPR017926">
    <property type="entry name" value="GATASE"/>
</dbReference>
<dbReference type="Pfam" id="PF04715">
    <property type="entry name" value="Anth_synt_I_N"/>
    <property type="match status" value="1"/>
</dbReference>
<dbReference type="Pfam" id="PF00117">
    <property type="entry name" value="GATase"/>
    <property type="match status" value="1"/>
</dbReference>
<dbReference type="EMBL" id="BMTL01000030">
    <property type="protein sequence ID" value="GGS14188.1"/>
    <property type="molecule type" value="Genomic_DNA"/>
</dbReference>
<dbReference type="InterPro" id="IPR019999">
    <property type="entry name" value="Anth_synth_I-like"/>
</dbReference>
<reference evidence="11" key="1">
    <citation type="journal article" date="2014" name="Int. J. Syst. Evol. Microbiol.">
        <title>Complete genome sequence of Corynebacterium casei LMG S-19264T (=DSM 44701T), isolated from a smear-ripened cheese.</title>
        <authorList>
            <consortium name="US DOE Joint Genome Institute (JGI-PGF)"/>
            <person name="Walter F."/>
            <person name="Albersmeier A."/>
            <person name="Kalinowski J."/>
            <person name="Ruckert C."/>
        </authorList>
    </citation>
    <scope>NUCLEOTIDE SEQUENCE</scope>
    <source>
        <strain evidence="11">JCM 4386</strain>
    </source>
</reference>
<dbReference type="GO" id="GO:0005737">
    <property type="term" value="C:cytoplasm"/>
    <property type="evidence" value="ECO:0007669"/>
    <property type="project" value="TreeGrafter"/>
</dbReference>
<dbReference type="InterPro" id="IPR005801">
    <property type="entry name" value="ADC_synthase"/>
</dbReference>
<dbReference type="GO" id="GO:0008153">
    <property type="term" value="P:4-aminobenzoate biosynthetic process"/>
    <property type="evidence" value="ECO:0007669"/>
    <property type="project" value="TreeGrafter"/>
</dbReference>
<protein>
    <recommendedName>
        <fullName evidence="6">Aminodeoxychorismate synthase</fullName>
        <ecNumber evidence="2">2.6.1.85</ecNumber>
    </recommendedName>
    <alternativeName>
        <fullName evidence="7">4-amino-4-deoxychorismate synthase</fullName>
    </alternativeName>
</protein>
<proteinExistence type="inferred from homology"/>
<dbReference type="Gene3D" id="3.60.120.10">
    <property type="entry name" value="Anthranilate synthase"/>
    <property type="match status" value="1"/>
</dbReference>
<evidence type="ECO:0000256" key="4">
    <source>
        <dbReference type="ARBA" id="ARBA00022962"/>
    </source>
</evidence>
<comment type="similarity">
    <text evidence="1">In the C-terminal section; belongs to the anthranilate synthase component I family.</text>
</comment>
<sequence length="691" mass="74749">MNRPVRTLLVDNYDSFTYNLYQLLGEVNGQPPVVVRNDVDWSALHLGDYDNIVVSPGPGRPDRDRDFGVGSRAIRDSGLPVLGVCLGHQGIAALFGGTVEHAPEPMHGRLSPILHNGEDLFAGLPSPFSAVRYHSLAVSALSDELEGVAWTEDGVLMGLRHRTRPVWGVQFHPESISSEFGRELLANFRDLSLRRETAETTESPYRLYTRRLDQAPDTEAVYAELFAGRPHSFWLDSGSHADGDSRFSFLGDGSGPLAEYLTYRVAARTVRVERAGRPDEHVASGFFDYLDAELQRRALPADPRLPFSFNLGYVGYLGYELKAETGARAAHTAPTPDAALLFADRAVVVDHGARCTYLLCLGTGPDDPDAVKWLDATAGRLAVLPDQRDRERAPLAEALPLAAAALAQRHDEQEYLTRVGQCLEKIRDGESYEICLTNMVSTPTVIDPLATYRLMRDISPVPYGALLDFPGVSVLSASPERFLSIGTDRVAESKPIKGTRPRGATPEQDRALREGLLASEKDRAENLMIVDLLRNDLNTVCEVGSVHVPKLFDVETYAPVHQLVSTVRGTLRDGVSAVDCVRASFPGGSMTGAPKLRTMEIIDRLEGGARGVYSGALGWFSLSGAADLSIVIRTIVATDEGTSFGVGGAVIALSEPAEEYEETLVKSRTMTAAIAATAAGGLLVPGEAVDA</sequence>
<feature type="domain" description="Chorismate-utilising enzyme C-terminal" evidence="9">
    <location>
        <begin position="412"/>
        <end position="666"/>
    </location>
</feature>
<reference evidence="11" key="2">
    <citation type="submission" date="2020-09" db="EMBL/GenBank/DDBJ databases">
        <authorList>
            <person name="Sun Q."/>
            <person name="Ohkuma M."/>
        </authorList>
    </citation>
    <scope>NUCLEOTIDE SEQUENCE</scope>
    <source>
        <strain evidence="11">JCM 4386</strain>
    </source>
</reference>
<dbReference type="InterPro" id="IPR029062">
    <property type="entry name" value="Class_I_gatase-like"/>
</dbReference>
<dbReference type="RefSeq" id="WP_190152639.1">
    <property type="nucleotide sequence ID" value="NZ_BMTL01000030.1"/>
</dbReference>
<evidence type="ECO:0000256" key="2">
    <source>
        <dbReference type="ARBA" id="ARBA00013139"/>
    </source>
</evidence>
<evidence type="ECO:0000256" key="6">
    <source>
        <dbReference type="ARBA" id="ARBA00072983"/>
    </source>
</evidence>
<keyword evidence="4" id="KW-0315">Glutamine amidotransferase</keyword>
<evidence type="ECO:0000256" key="5">
    <source>
        <dbReference type="ARBA" id="ARBA00052789"/>
    </source>
</evidence>
<dbReference type="GO" id="GO:0009396">
    <property type="term" value="P:folic acid-containing compound biosynthetic process"/>
    <property type="evidence" value="ECO:0007669"/>
    <property type="project" value="InterPro"/>
</dbReference>
<dbReference type="SUPFAM" id="SSF52317">
    <property type="entry name" value="Class I glutamine amidotransferase-like"/>
    <property type="match status" value="1"/>
</dbReference>
<dbReference type="NCBIfam" id="TIGR00553">
    <property type="entry name" value="pabB"/>
    <property type="match status" value="1"/>
</dbReference>
<evidence type="ECO:0000313" key="11">
    <source>
        <dbReference type="EMBL" id="GGS14188.1"/>
    </source>
</evidence>
<dbReference type="Pfam" id="PF00425">
    <property type="entry name" value="Chorismate_bind"/>
    <property type="match status" value="1"/>
</dbReference>
<dbReference type="Gene3D" id="3.40.50.880">
    <property type="match status" value="1"/>
</dbReference>
<evidence type="ECO:0000259" key="9">
    <source>
        <dbReference type="Pfam" id="PF00425"/>
    </source>
</evidence>
<accession>A0A918G2V9</accession>
<dbReference type="PRINTS" id="PR00096">
    <property type="entry name" value="GATASE"/>
</dbReference>
<comment type="caution">
    <text evidence="11">The sequence shown here is derived from an EMBL/GenBank/DDBJ whole genome shotgun (WGS) entry which is preliminary data.</text>
</comment>
<evidence type="ECO:0000256" key="1">
    <source>
        <dbReference type="ARBA" id="ARBA00005970"/>
    </source>
</evidence>
<evidence type="ECO:0000259" key="10">
    <source>
        <dbReference type="Pfam" id="PF04715"/>
    </source>
</evidence>
<evidence type="ECO:0000256" key="7">
    <source>
        <dbReference type="ARBA" id="ARBA00083979"/>
    </source>
</evidence>
<dbReference type="PRINTS" id="PR00099">
    <property type="entry name" value="CPSGATASE"/>
</dbReference>
<name>A0A918G2V9_9ACTN</name>
<feature type="domain" description="Anthranilate synthase component I N-terminal" evidence="10">
    <location>
        <begin position="220"/>
        <end position="357"/>
    </location>
</feature>
<dbReference type="PROSITE" id="PS51273">
    <property type="entry name" value="GATASE_TYPE_1"/>
    <property type="match status" value="1"/>
</dbReference>
<keyword evidence="3" id="KW-0808">Transferase</keyword>
<comment type="catalytic activity">
    <reaction evidence="5">
        <text>chorismate + L-glutamine = 4-amino-4-deoxychorismate + L-glutamate</text>
        <dbReference type="Rhea" id="RHEA:11672"/>
        <dbReference type="ChEBI" id="CHEBI:29748"/>
        <dbReference type="ChEBI" id="CHEBI:29985"/>
        <dbReference type="ChEBI" id="CHEBI:58359"/>
        <dbReference type="ChEBI" id="CHEBI:58406"/>
        <dbReference type="EC" id="2.6.1.85"/>
    </reaction>
    <physiologicalReaction direction="left-to-right" evidence="5">
        <dbReference type="Rhea" id="RHEA:11673"/>
    </physiologicalReaction>
</comment>
<dbReference type="PANTHER" id="PTHR11236:SF18">
    <property type="entry name" value="AMINODEOXYCHORISMATE SYNTHASE"/>
    <property type="match status" value="1"/>
</dbReference>
<dbReference type="InterPro" id="IPR006221">
    <property type="entry name" value="TrpG/PapA_dom"/>
</dbReference>
<dbReference type="GO" id="GO:0000162">
    <property type="term" value="P:L-tryptophan biosynthetic process"/>
    <property type="evidence" value="ECO:0007669"/>
    <property type="project" value="TreeGrafter"/>
</dbReference>
<dbReference type="InterPro" id="IPR006805">
    <property type="entry name" value="Anth_synth_I_N"/>
</dbReference>
<dbReference type="CDD" id="cd01743">
    <property type="entry name" value="GATase1_Anthranilate_Synthase"/>
    <property type="match status" value="1"/>
</dbReference>
<dbReference type="EC" id="2.6.1.85" evidence="2"/>
<dbReference type="SUPFAM" id="SSF56322">
    <property type="entry name" value="ADC synthase"/>
    <property type="match status" value="1"/>
</dbReference>
<dbReference type="AlphaFoldDB" id="A0A918G2V9"/>
<keyword evidence="12" id="KW-1185">Reference proteome</keyword>
<dbReference type="InterPro" id="IPR005802">
    <property type="entry name" value="ADC_synth_comp_1"/>
</dbReference>
<evidence type="ECO:0000313" key="12">
    <source>
        <dbReference type="Proteomes" id="UP000606194"/>
    </source>
</evidence>
<dbReference type="NCBIfam" id="TIGR00566">
    <property type="entry name" value="trpG_papA"/>
    <property type="match status" value="1"/>
</dbReference>
<dbReference type="PANTHER" id="PTHR11236">
    <property type="entry name" value="AMINOBENZOATE/ANTHRANILATE SYNTHASE"/>
    <property type="match status" value="1"/>
</dbReference>
<gene>
    <name evidence="11" type="ORF">GCM10010269_61880</name>
</gene>
<dbReference type="GO" id="GO:0046820">
    <property type="term" value="F:4-amino-4-deoxychorismate synthase activity"/>
    <property type="evidence" value="ECO:0007669"/>
    <property type="project" value="UniProtKB-EC"/>
</dbReference>
<evidence type="ECO:0000259" key="8">
    <source>
        <dbReference type="Pfam" id="PF00117"/>
    </source>
</evidence>
<feature type="domain" description="Glutamine amidotransferase" evidence="8">
    <location>
        <begin position="8"/>
        <end position="188"/>
    </location>
</feature>
<dbReference type="FunFam" id="3.40.50.880:FF:000003">
    <property type="entry name" value="Anthranilate synthase component II"/>
    <property type="match status" value="1"/>
</dbReference>
<organism evidence="11 12">
    <name type="scientific">Streptomyces humidus</name>
    <dbReference type="NCBI Taxonomy" id="52259"/>
    <lineage>
        <taxon>Bacteria</taxon>
        <taxon>Bacillati</taxon>
        <taxon>Actinomycetota</taxon>
        <taxon>Actinomycetes</taxon>
        <taxon>Kitasatosporales</taxon>
        <taxon>Streptomycetaceae</taxon>
        <taxon>Streptomyces</taxon>
    </lineage>
</organism>
<dbReference type="InterPro" id="IPR015890">
    <property type="entry name" value="Chorismate_C"/>
</dbReference>
<dbReference type="PRINTS" id="PR00097">
    <property type="entry name" value="ANTSNTHASEII"/>
</dbReference>
<dbReference type="Proteomes" id="UP000606194">
    <property type="component" value="Unassembled WGS sequence"/>
</dbReference>
<evidence type="ECO:0000256" key="3">
    <source>
        <dbReference type="ARBA" id="ARBA00022679"/>
    </source>
</evidence>